<dbReference type="InterPro" id="IPR041492">
    <property type="entry name" value="HAD_2"/>
</dbReference>
<name>U2ZYK8_VIBPR</name>
<dbReference type="UniPathway" id="UPA00865">
    <property type="reaction ID" value="UER00834"/>
</dbReference>
<feature type="binding site" evidence="10">
    <location>
        <position position="177"/>
    </location>
    <ligand>
        <name>Mg(2+)</name>
        <dbReference type="ChEBI" id="CHEBI:18420"/>
    </ligand>
</feature>
<dbReference type="SFLD" id="SFLDG01135">
    <property type="entry name" value="C1.5.6:_HAD__Beta-PGM__Phospha"/>
    <property type="match status" value="1"/>
</dbReference>
<protein>
    <recommendedName>
        <fullName evidence="5 10">Phosphoglycolate phosphatase</fullName>
        <shortName evidence="10">PGP</shortName>
        <shortName evidence="10">PGPase</shortName>
        <ecNumber evidence="5 10">3.1.3.18</ecNumber>
    </recommendedName>
</protein>
<evidence type="ECO:0000256" key="8">
    <source>
        <dbReference type="ARBA" id="ARBA00022842"/>
    </source>
</evidence>
<comment type="cofactor">
    <cofactor evidence="2 10">
        <name>Mg(2+)</name>
        <dbReference type="ChEBI" id="CHEBI:18420"/>
    </cofactor>
</comment>
<evidence type="ECO:0000256" key="1">
    <source>
        <dbReference type="ARBA" id="ARBA00000830"/>
    </source>
</evidence>
<dbReference type="InterPro" id="IPR036412">
    <property type="entry name" value="HAD-like_sf"/>
</dbReference>
<dbReference type="Gene3D" id="3.40.50.1000">
    <property type="entry name" value="HAD superfamily/HAD-like"/>
    <property type="match status" value="1"/>
</dbReference>
<dbReference type="InterPro" id="IPR050155">
    <property type="entry name" value="HAD-like_hydrolase_sf"/>
</dbReference>
<feature type="active site" description="Nucleophile" evidence="10">
    <location>
        <position position="12"/>
    </location>
</feature>
<dbReference type="NCBIfam" id="NF009695">
    <property type="entry name" value="PRK13222.1-2"/>
    <property type="match status" value="1"/>
</dbReference>
<evidence type="ECO:0000256" key="6">
    <source>
        <dbReference type="ARBA" id="ARBA00022723"/>
    </source>
</evidence>
<dbReference type="NCBIfam" id="TIGR01449">
    <property type="entry name" value="PGP_bact"/>
    <property type="match status" value="1"/>
</dbReference>
<dbReference type="EMBL" id="BATJ01000004">
    <property type="protein sequence ID" value="GAD66525.1"/>
    <property type="molecule type" value="Genomic_DNA"/>
</dbReference>
<evidence type="ECO:0000313" key="12">
    <source>
        <dbReference type="Proteomes" id="UP000016570"/>
    </source>
</evidence>
<keyword evidence="6 10" id="KW-0479">Metal-binding</keyword>
<evidence type="ECO:0000256" key="10">
    <source>
        <dbReference type="HAMAP-Rule" id="MF_00495"/>
    </source>
</evidence>
<evidence type="ECO:0000256" key="9">
    <source>
        <dbReference type="ARBA" id="ARBA00023277"/>
    </source>
</evidence>
<dbReference type="AlphaFoldDB" id="U2ZYK8"/>
<dbReference type="SFLD" id="SFLDS00003">
    <property type="entry name" value="Haloacid_Dehalogenase"/>
    <property type="match status" value="1"/>
</dbReference>
<dbReference type="Gene3D" id="1.10.150.240">
    <property type="entry name" value="Putative phosphatase, domain 2"/>
    <property type="match status" value="1"/>
</dbReference>
<keyword evidence="7 10" id="KW-0378">Hydrolase</keyword>
<dbReference type="GO" id="GO:0008967">
    <property type="term" value="F:phosphoglycolate phosphatase activity"/>
    <property type="evidence" value="ECO:0007669"/>
    <property type="project" value="UniProtKB-UniRule"/>
</dbReference>
<gene>
    <name evidence="11" type="primary">gph</name>
    <name evidence="11" type="ORF">VPR01S_04_01300</name>
</gene>
<comment type="similarity">
    <text evidence="4 10">Belongs to the HAD-like hydrolase superfamily. CbbY/CbbZ/Gph/YieH family.</text>
</comment>
<dbReference type="GO" id="GO:0005829">
    <property type="term" value="C:cytosol"/>
    <property type="evidence" value="ECO:0007669"/>
    <property type="project" value="TreeGrafter"/>
</dbReference>
<comment type="caution">
    <text evidence="11">The sequence shown here is derived from an EMBL/GenBank/DDBJ whole genome shotgun (WGS) entry which is preliminary data.</text>
</comment>
<dbReference type="EC" id="3.1.3.18" evidence="5 10"/>
<dbReference type="GO" id="GO:0046295">
    <property type="term" value="P:glycolate biosynthetic process"/>
    <property type="evidence" value="ECO:0007669"/>
    <property type="project" value="UniProtKB-UniRule"/>
</dbReference>
<evidence type="ECO:0000256" key="5">
    <source>
        <dbReference type="ARBA" id="ARBA00013078"/>
    </source>
</evidence>
<dbReference type="NCBIfam" id="TIGR01549">
    <property type="entry name" value="HAD-SF-IA-v1"/>
    <property type="match status" value="1"/>
</dbReference>
<keyword evidence="12" id="KW-1185">Reference proteome</keyword>
<feature type="binding site" evidence="10">
    <location>
        <position position="14"/>
    </location>
    <ligand>
        <name>Mg(2+)</name>
        <dbReference type="ChEBI" id="CHEBI:18420"/>
    </ligand>
</feature>
<comment type="pathway">
    <text evidence="3 10">Organic acid metabolism; glycolate biosynthesis; glycolate from 2-phosphoglycolate: step 1/1.</text>
</comment>
<dbReference type="Pfam" id="PF13419">
    <property type="entry name" value="HAD_2"/>
    <property type="match status" value="1"/>
</dbReference>
<dbReference type="GO" id="GO:0005975">
    <property type="term" value="P:carbohydrate metabolic process"/>
    <property type="evidence" value="ECO:0007669"/>
    <property type="project" value="InterPro"/>
</dbReference>
<feature type="binding site" evidence="10">
    <location>
        <position position="12"/>
    </location>
    <ligand>
        <name>Mg(2+)</name>
        <dbReference type="ChEBI" id="CHEBI:18420"/>
    </ligand>
</feature>
<evidence type="ECO:0000256" key="7">
    <source>
        <dbReference type="ARBA" id="ARBA00022801"/>
    </source>
</evidence>
<dbReference type="InterPro" id="IPR023198">
    <property type="entry name" value="PGP-like_dom2"/>
</dbReference>
<dbReference type="HAMAP" id="MF_00495">
    <property type="entry name" value="GPH_hydrolase_bact"/>
    <property type="match status" value="1"/>
</dbReference>
<dbReference type="RefSeq" id="WP_021704505.1">
    <property type="nucleotide sequence ID" value="NZ_BATJ01000004.1"/>
</dbReference>
<dbReference type="FunFam" id="3.40.50.1000:FF:000022">
    <property type="entry name" value="Phosphoglycolate phosphatase"/>
    <property type="match status" value="1"/>
</dbReference>
<accession>U2ZYK8</accession>
<proteinExistence type="inferred from homology"/>
<reference evidence="11 12" key="1">
    <citation type="submission" date="2013-09" db="EMBL/GenBank/DDBJ databases">
        <title>Whole genome shotgun sequence of Vibrio proteolyticus NBRC 13287.</title>
        <authorList>
            <person name="Isaki S."/>
            <person name="Hosoyama A."/>
            <person name="Numata M."/>
            <person name="Hashimoto M."/>
            <person name="Hosoyama Y."/>
            <person name="Tsuchikane K."/>
            <person name="Noguchi M."/>
            <person name="Hirakata S."/>
            <person name="Ichikawa N."/>
            <person name="Ohji S."/>
            <person name="Yamazoe A."/>
            <person name="Fujita N."/>
        </authorList>
    </citation>
    <scope>NUCLEOTIDE SEQUENCE [LARGE SCALE GENOMIC DNA]</scope>
    <source>
        <strain evidence="11 12">NBRC 13287</strain>
    </source>
</reference>
<dbReference type="InterPro" id="IPR037512">
    <property type="entry name" value="PGPase_prok"/>
</dbReference>
<evidence type="ECO:0000313" key="11">
    <source>
        <dbReference type="EMBL" id="GAD66525.1"/>
    </source>
</evidence>
<keyword evidence="8 10" id="KW-0460">Magnesium</keyword>
<dbReference type="NCBIfam" id="TIGR01509">
    <property type="entry name" value="HAD-SF-IA-v3"/>
    <property type="match status" value="1"/>
</dbReference>
<dbReference type="InterPro" id="IPR023214">
    <property type="entry name" value="HAD_sf"/>
</dbReference>
<dbReference type="Proteomes" id="UP000016570">
    <property type="component" value="Unassembled WGS sequence"/>
</dbReference>
<comment type="catalytic activity">
    <reaction evidence="1 10">
        <text>2-phosphoglycolate + H2O = glycolate + phosphate</text>
        <dbReference type="Rhea" id="RHEA:14369"/>
        <dbReference type="ChEBI" id="CHEBI:15377"/>
        <dbReference type="ChEBI" id="CHEBI:29805"/>
        <dbReference type="ChEBI" id="CHEBI:43474"/>
        <dbReference type="ChEBI" id="CHEBI:58033"/>
        <dbReference type="EC" id="3.1.3.18"/>
    </reaction>
</comment>
<evidence type="ECO:0000256" key="4">
    <source>
        <dbReference type="ARBA" id="ARBA00006171"/>
    </source>
</evidence>
<keyword evidence="9 10" id="KW-0119">Carbohydrate metabolism</keyword>
<evidence type="ECO:0000256" key="2">
    <source>
        <dbReference type="ARBA" id="ARBA00001946"/>
    </source>
</evidence>
<dbReference type="STRING" id="1219065.VPR01S_04_01300"/>
<dbReference type="NCBIfam" id="TIGR01662">
    <property type="entry name" value="HAD-SF-IIIA"/>
    <property type="match status" value="1"/>
</dbReference>
<dbReference type="GO" id="GO:0006281">
    <property type="term" value="P:DNA repair"/>
    <property type="evidence" value="ECO:0007669"/>
    <property type="project" value="TreeGrafter"/>
</dbReference>
<dbReference type="GO" id="GO:0046872">
    <property type="term" value="F:metal ion binding"/>
    <property type="evidence" value="ECO:0007669"/>
    <property type="project" value="UniProtKB-KW"/>
</dbReference>
<evidence type="ECO:0000256" key="3">
    <source>
        <dbReference type="ARBA" id="ARBA00004818"/>
    </source>
</evidence>
<dbReference type="SFLD" id="SFLDG01129">
    <property type="entry name" value="C1.5:_HAD__Beta-PGM__Phosphata"/>
    <property type="match status" value="1"/>
</dbReference>
<dbReference type="PANTHER" id="PTHR43434">
    <property type="entry name" value="PHOSPHOGLYCOLATE PHOSPHATASE"/>
    <property type="match status" value="1"/>
</dbReference>
<organism evidence="11 12">
    <name type="scientific">Vibrio proteolyticus NBRC 13287</name>
    <dbReference type="NCBI Taxonomy" id="1219065"/>
    <lineage>
        <taxon>Bacteria</taxon>
        <taxon>Pseudomonadati</taxon>
        <taxon>Pseudomonadota</taxon>
        <taxon>Gammaproteobacteria</taxon>
        <taxon>Vibrionales</taxon>
        <taxon>Vibrionaceae</taxon>
        <taxon>Vibrio</taxon>
    </lineage>
</organism>
<comment type="function">
    <text evidence="10">Specifically catalyzes the dephosphorylation of 2-phosphoglycolate. Is involved in the dissimilation of the intracellular 2-phosphoglycolate formed during the DNA repair of 3'-phosphoglycolate ends, a major class of DNA lesions induced by oxidative stress.</text>
</comment>
<sequence length="234" mass="25311">MNLNDIKLIAFDLDGTLLDSVPDLAVAADQAVRQLGYPAVSETQVRDYVGNGADVLIGRALSQSMTVDPALSPSLLAEARTLFDAFYAQTHHKLSHLYPNVKATLQELRDAGFVLALVTNKPSQFVPEILTQHGIDSFFVDVLGGDAFAEKKPNPIALQWLIDKHQIRAEQMLMVGDSKNDILAAKNAGCHSFGLTYGYNHGEPIANAGPDYVADNIAQLLDVVLVSAELAEKI</sequence>
<dbReference type="SUPFAM" id="SSF56784">
    <property type="entry name" value="HAD-like"/>
    <property type="match status" value="1"/>
</dbReference>
<dbReference type="PANTHER" id="PTHR43434:SF1">
    <property type="entry name" value="PHOSPHOGLYCOLATE PHOSPHATASE"/>
    <property type="match status" value="1"/>
</dbReference>
<dbReference type="CDD" id="cd16417">
    <property type="entry name" value="HAD_PGPase"/>
    <property type="match status" value="1"/>
</dbReference>
<dbReference type="InterPro" id="IPR006439">
    <property type="entry name" value="HAD-SF_hydro_IA"/>
</dbReference>
<dbReference type="eggNOG" id="COG0546">
    <property type="taxonomic scope" value="Bacteria"/>
</dbReference>
<dbReference type="InterPro" id="IPR006549">
    <property type="entry name" value="HAD-SF_hydro_IIIA"/>
</dbReference>